<evidence type="ECO:0000313" key="2">
    <source>
        <dbReference type="Proteomes" id="UP000290289"/>
    </source>
</evidence>
<accession>A0A498HNA9</accession>
<dbReference type="Proteomes" id="UP000290289">
    <property type="component" value="Chromosome 15"/>
</dbReference>
<dbReference type="AlphaFoldDB" id="A0A498HNA9"/>
<gene>
    <name evidence="1" type="ORF">DVH24_012692</name>
</gene>
<protein>
    <submittedName>
        <fullName evidence="1">Uncharacterized protein</fullName>
    </submittedName>
</protein>
<evidence type="ECO:0000313" key="1">
    <source>
        <dbReference type="EMBL" id="RXH73008.1"/>
    </source>
</evidence>
<sequence length="134" mass="14158">MITTSTTPPAAMLSKKFFRDGVSPEVPAASAISGITMEAVNAAAARPVAAFSFKEASTLNMPLGFGFTKAAFFDDFNGTDLKSALRFGLICFGSKTLVAWPLRQKPFLGSKFCLVQNVGGVIFEELGLIALDIG</sequence>
<keyword evidence="2" id="KW-1185">Reference proteome</keyword>
<reference evidence="1 2" key="1">
    <citation type="submission" date="2018-10" db="EMBL/GenBank/DDBJ databases">
        <title>A high-quality apple genome assembly.</title>
        <authorList>
            <person name="Hu J."/>
        </authorList>
    </citation>
    <scope>NUCLEOTIDE SEQUENCE [LARGE SCALE GENOMIC DNA]</scope>
    <source>
        <strain evidence="2">cv. HFTH1</strain>
        <tissue evidence="1">Young leaf</tissue>
    </source>
</reference>
<name>A0A498HNA9_MALDO</name>
<proteinExistence type="predicted"/>
<comment type="caution">
    <text evidence="1">The sequence shown here is derived from an EMBL/GenBank/DDBJ whole genome shotgun (WGS) entry which is preliminary data.</text>
</comment>
<organism evidence="1 2">
    <name type="scientific">Malus domestica</name>
    <name type="common">Apple</name>
    <name type="synonym">Pyrus malus</name>
    <dbReference type="NCBI Taxonomy" id="3750"/>
    <lineage>
        <taxon>Eukaryota</taxon>
        <taxon>Viridiplantae</taxon>
        <taxon>Streptophyta</taxon>
        <taxon>Embryophyta</taxon>
        <taxon>Tracheophyta</taxon>
        <taxon>Spermatophyta</taxon>
        <taxon>Magnoliopsida</taxon>
        <taxon>eudicotyledons</taxon>
        <taxon>Gunneridae</taxon>
        <taxon>Pentapetalae</taxon>
        <taxon>rosids</taxon>
        <taxon>fabids</taxon>
        <taxon>Rosales</taxon>
        <taxon>Rosaceae</taxon>
        <taxon>Amygdaloideae</taxon>
        <taxon>Maleae</taxon>
        <taxon>Malus</taxon>
    </lineage>
</organism>
<dbReference type="EMBL" id="RDQH01000341">
    <property type="protein sequence ID" value="RXH73008.1"/>
    <property type="molecule type" value="Genomic_DNA"/>
</dbReference>